<name>A0ABQ1Q364_9GAMM</name>
<dbReference type="NCBIfam" id="TIGR02532">
    <property type="entry name" value="IV_pilin_GFxxxE"/>
    <property type="match status" value="1"/>
</dbReference>
<evidence type="ECO:0000256" key="1">
    <source>
        <dbReference type="SAM" id="Phobius"/>
    </source>
</evidence>
<keyword evidence="1" id="KW-1133">Transmembrane helix</keyword>
<dbReference type="InterPro" id="IPR012902">
    <property type="entry name" value="N_methyl_site"/>
</dbReference>
<dbReference type="EMBL" id="BMFF01000009">
    <property type="protein sequence ID" value="GGD11458.1"/>
    <property type="molecule type" value="Genomic_DNA"/>
</dbReference>
<dbReference type="RefSeq" id="WP_150279169.1">
    <property type="nucleotide sequence ID" value="NZ_BMFF01000009.1"/>
</dbReference>
<dbReference type="Pfam" id="PF07963">
    <property type="entry name" value="N_methyl"/>
    <property type="match status" value="1"/>
</dbReference>
<keyword evidence="1" id="KW-0472">Membrane</keyword>
<reference evidence="3" key="1">
    <citation type="journal article" date="2019" name="Int. J. Syst. Evol. Microbiol.">
        <title>The Global Catalogue of Microorganisms (GCM) 10K type strain sequencing project: providing services to taxonomists for standard genome sequencing and annotation.</title>
        <authorList>
            <consortium name="The Broad Institute Genomics Platform"/>
            <consortium name="The Broad Institute Genome Sequencing Center for Infectious Disease"/>
            <person name="Wu L."/>
            <person name="Ma J."/>
        </authorList>
    </citation>
    <scope>NUCLEOTIDE SEQUENCE [LARGE SCALE GENOMIC DNA]</scope>
    <source>
        <strain evidence="3">CGMCC 1.12482</strain>
    </source>
</reference>
<keyword evidence="3" id="KW-1185">Reference proteome</keyword>
<accession>A0ABQ1Q364</accession>
<gene>
    <name evidence="2" type="ORF">GCM10007418_33070</name>
</gene>
<protein>
    <submittedName>
        <fullName evidence="2">Pilus assembly protein PilW</fullName>
    </submittedName>
</protein>
<organism evidence="2 3">
    <name type="scientific">Halopseudomonas salina</name>
    <dbReference type="NCBI Taxonomy" id="1323744"/>
    <lineage>
        <taxon>Bacteria</taxon>
        <taxon>Pseudomonadati</taxon>
        <taxon>Pseudomonadota</taxon>
        <taxon>Gammaproteobacteria</taxon>
        <taxon>Pseudomonadales</taxon>
        <taxon>Pseudomonadaceae</taxon>
        <taxon>Halopseudomonas</taxon>
    </lineage>
</organism>
<comment type="caution">
    <text evidence="2">The sequence shown here is derived from an EMBL/GenBank/DDBJ whole genome shotgun (WGS) entry which is preliminary data.</text>
</comment>
<keyword evidence="1" id="KW-0812">Transmembrane</keyword>
<proteinExistence type="predicted"/>
<dbReference type="Proteomes" id="UP000638188">
    <property type="component" value="Unassembled WGS sequence"/>
</dbReference>
<evidence type="ECO:0000313" key="2">
    <source>
        <dbReference type="EMBL" id="GGD11458.1"/>
    </source>
</evidence>
<evidence type="ECO:0000313" key="3">
    <source>
        <dbReference type="Proteomes" id="UP000638188"/>
    </source>
</evidence>
<sequence>MRRIQVSLQRGFGLIELLIALTLGLVLVLGVVQVFIASKQTFVMQRTAAGLSEDARYVTSRLSRELRMVSMFGCVDLQRLPASISNSIPPAFNNPISYSNGAGASILKLVTAVPNHENFTAQQTRSPGDYGANWLIVTNCRDTGDLRLSAGGPVVVRPGDIVIPLRQMEYRFSKNAIQVRSNGAGNFQTLIDNVAELKVSFGLAATAADTRISGGYVAAAPGVDGSRIRSVNLQWQLSDNPSAPTNGSVQARNVKQVVAIRNTID</sequence>
<feature type="transmembrane region" description="Helical" evidence="1">
    <location>
        <begin position="12"/>
        <end position="36"/>
    </location>
</feature>